<dbReference type="RefSeq" id="XP_056479502.1">
    <property type="nucleotide sequence ID" value="XM_056614461.1"/>
</dbReference>
<gene>
    <name evidence="3" type="ORF">N7532_001967</name>
</gene>
<dbReference type="AlphaFoldDB" id="A0A9W9G3L8"/>
<protein>
    <recommendedName>
        <fullName evidence="2">PWI domain-containing protein</fullName>
    </recommendedName>
</protein>
<proteinExistence type="predicted"/>
<dbReference type="GeneID" id="81353440"/>
<dbReference type="InterPro" id="IPR036483">
    <property type="entry name" value="PWI_dom_sf"/>
</dbReference>
<dbReference type="InterPro" id="IPR052225">
    <property type="entry name" value="Ser/Arg_repetitive_matrix"/>
</dbReference>
<dbReference type="GO" id="GO:0048024">
    <property type="term" value="P:regulation of mRNA splicing, via spliceosome"/>
    <property type="evidence" value="ECO:0007669"/>
    <property type="project" value="TreeGrafter"/>
</dbReference>
<dbReference type="Proteomes" id="UP001149074">
    <property type="component" value="Unassembled WGS sequence"/>
</dbReference>
<sequence>MATPVDAKLLKQTKFPPEFNQKVDMKKLHIEVMKKWISERISEILGHEDDIVVELCFNLLEGSQYPDIKSLQIQLTGFLDKDTPAFCKELWALCLDGQANPQGIPKKLLEEKKEALKKEQKSESETRKWKNCDVESVQIVLRPAAIATSVDESRDLRPDTEIEAETDIVSPHLVVSTIVTRHPAMTEVADQPAPPILAPLLPDTLLGPLRRRLAAAAEATADLDRRIAEIARKEDGAARTTVIDTV</sequence>
<dbReference type="InterPro" id="IPR002483">
    <property type="entry name" value="PWI_dom"/>
</dbReference>
<dbReference type="OrthoDB" id="163257at2759"/>
<accession>A0A9W9G3L8</accession>
<feature type="domain" description="PWI" evidence="2">
    <location>
        <begin position="12"/>
        <end position="111"/>
    </location>
</feature>
<dbReference type="SMART" id="SM00311">
    <property type="entry name" value="PWI"/>
    <property type="match status" value="1"/>
</dbReference>
<keyword evidence="4" id="KW-1185">Reference proteome</keyword>
<organism evidence="3 4">
    <name type="scientific">Penicillium argentinense</name>
    <dbReference type="NCBI Taxonomy" id="1131581"/>
    <lineage>
        <taxon>Eukaryota</taxon>
        <taxon>Fungi</taxon>
        <taxon>Dikarya</taxon>
        <taxon>Ascomycota</taxon>
        <taxon>Pezizomycotina</taxon>
        <taxon>Eurotiomycetes</taxon>
        <taxon>Eurotiomycetidae</taxon>
        <taxon>Eurotiales</taxon>
        <taxon>Aspergillaceae</taxon>
        <taxon>Penicillium</taxon>
    </lineage>
</organism>
<dbReference type="PANTHER" id="PTHR23148:SF0">
    <property type="entry name" value="SERINE_ARGININE REPETITIVE MATRIX PROTEIN 1"/>
    <property type="match status" value="1"/>
</dbReference>
<evidence type="ECO:0000256" key="1">
    <source>
        <dbReference type="ARBA" id="ARBA00022664"/>
    </source>
</evidence>
<name>A0A9W9G3L8_9EURO</name>
<dbReference type="GO" id="GO:0006397">
    <property type="term" value="P:mRNA processing"/>
    <property type="evidence" value="ECO:0007669"/>
    <property type="project" value="UniProtKB-KW"/>
</dbReference>
<dbReference type="GO" id="GO:0005681">
    <property type="term" value="C:spliceosomal complex"/>
    <property type="evidence" value="ECO:0007669"/>
    <property type="project" value="TreeGrafter"/>
</dbReference>
<dbReference type="EMBL" id="JAPQKI010000002">
    <property type="protein sequence ID" value="KAJ5111432.1"/>
    <property type="molecule type" value="Genomic_DNA"/>
</dbReference>
<reference evidence="3" key="2">
    <citation type="journal article" date="2023" name="IMA Fungus">
        <title>Comparative genomic study of the Penicillium genus elucidates a diverse pangenome and 15 lateral gene transfer events.</title>
        <authorList>
            <person name="Petersen C."/>
            <person name="Sorensen T."/>
            <person name="Nielsen M.R."/>
            <person name="Sondergaard T.E."/>
            <person name="Sorensen J.L."/>
            <person name="Fitzpatrick D.A."/>
            <person name="Frisvad J.C."/>
            <person name="Nielsen K.L."/>
        </authorList>
    </citation>
    <scope>NUCLEOTIDE SEQUENCE</scope>
    <source>
        <strain evidence="3">IBT 30761</strain>
    </source>
</reference>
<dbReference type="Pfam" id="PF01480">
    <property type="entry name" value="PWI"/>
    <property type="match status" value="1"/>
</dbReference>
<evidence type="ECO:0000313" key="3">
    <source>
        <dbReference type="EMBL" id="KAJ5111432.1"/>
    </source>
</evidence>
<reference evidence="3" key="1">
    <citation type="submission" date="2022-11" db="EMBL/GenBank/DDBJ databases">
        <authorList>
            <person name="Petersen C."/>
        </authorList>
    </citation>
    <scope>NUCLEOTIDE SEQUENCE</scope>
    <source>
        <strain evidence="3">IBT 30761</strain>
    </source>
</reference>
<evidence type="ECO:0000313" key="4">
    <source>
        <dbReference type="Proteomes" id="UP001149074"/>
    </source>
</evidence>
<dbReference type="PROSITE" id="PS51025">
    <property type="entry name" value="PWI"/>
    <property type="match status" value="1"/>
</dbReference>
<dbReference type="GO" id="GO:0003723">
    <property type="term" value="F:RNA binding"/>
    <property type="evidence" value="ECO:0007669"/>
    <property type="project" value="TreeGrafter"/>
</dbReference>
<evidence type="ECO:0000259" key="2">
    <source>
        <dbReference type="PROSITE" id="PS51025"/>
    </source>
</evidence>
<dbReference type="Gene3D" id="1.20.1390.10">
    <property type="entry name" value="PWI domain"/>
    <property type="match status" value="1"/>
</dbReference>
<dbReference type="SUPFAM" id="SSF101233">
    <property type="entry name" value="PWI domain"/>
    <property type="match status" value="1"/>
</dbReference>
<comment type="caution">
    <text evidence="3">The sequence shown here is derived from an EMBL/GenBank/DDBJ whole genome shotgun (WGS) entry which is preliminary data.</text>
</comment>
<dbReference type="PANTHER" id="PTHR23148">
    <property type="entry name" value="SERINE/ARGININE REGULATED NUCLEAR MATRIX PROTEIN"/>
    <property type="match status" value="1"/>
</dbReference>
<keyword evidence="1" id="KW-0507">mRNA processing</keyword>